<reference evidence="1" key="1">
    <citation type="journal article" date="2020" name="bioRxiv">
        <title>Genomic and phenotypic heterogeneity of clinical isolates of the human pathogens Aspergillus fumigatus, Aspergillus lentulus and Aspergillus fumigatiaffinis.</title>
        <authorList>
            <person name="dos Santos R.A.C."/>
            <person name="Steenwyk J.L."/>
            <person name="Rivero-Menendez O."/>
            <person name="Mead M.E."/>
            <person name="Silva L.P."/>
            <person name="Bastos R.W."/>
            <person name="Alastruey-Izquierdo A."/>
            <person name="Goldman G.H."/>
            <person name="Rokas A."/>
        </authorList>
    </citation>
    <scope>NUCLEOTIDE SEQUENCE</scope>
    <source>
        <strain evidence="1">CNM-CM6805</strain>
    </source>
</reference>
<evidence type="ECO:0008006" key="3">
    <source>
        <dbReference type="Google" id="ProtNLM"/>
    </source>
</evidence>
<dbReference type="InterPro" id="IPR052924">
    <property type="entry name" value="OsmC/Ohr_hydroprdx_reductase"/>
</dbReference>
<dbReference type="Proteomes" id="UP000653565">
    <property type="component" value="Unassembled WGS sequence"/>
</dbReference>
<evidence type="ECO:0000313" key="2">
    <source>
        <dbReference type="Proteomes" id="UP000653565"/>
    </source>
</evidence>
<dbReference type="OrthoDB" id="3906254at2759"/>
<dbReference type="EMBL" id="JAAAPX010000263">
    <property type="protein sequence ID" value="KAF4226230.1"/>
    <property type="molecule type" value="Genomic_DNA"/>
</dbReference>
<dbReference type="SUPFAM" id="SSF82784">
    <property type="entry name" value="OsmC-like"/>
    <property type="match status" value="1"/>
</dbReference>
<dbReference type="Gene3D" id="3.30.300.20">
    <property type="match status" value="1"/>
</dbReference>
<dbReference type="PANTHER" id="PTHR35368">
    <property type="entry name" value="HYDROPEROXIDE REDUCTASE"/>
    <property type="match status" value="1"/>
</dbReference>
<sequence length="158" mass="17093">MSQSMPAIIPVQVEGKGRDSVQEISVPGKSYKVKADTHKEVGGTDTAPTPAHIALASLSSCMQLIAFMTAKTQGIMLGEFSVTVEGTVVNPAMLAEEQAHKGWENIFIRVRVQTDIAGGSEATKFKDFVALVERKCPMTGFFRAAVPDFCTEWVNETL</sequence>
<reference evidence="1" key="2">
    <citation type="submission" date="2020-04" db="EMBL/GenBank/DDBJ databases">
        <authorList>
            <person name="Santos R.A.C."/>
            <person name="Steenwyk J.L."/>
            <person name="Rivero-Menendez O."/>
            <person name="Mead M.E."/>
            <person name="Silva L.P."/>
            <person name="Bastos R.W."/>
            <person name="Alastruey-Izquierdo A."/>
            <person name="Goldman G.H."/>
            <person name="Rokas A."/>
        </authorList>
    </citation>
    <scope>NUCLEOTIDE SEQUENCE</scope>
    <source>
        <strain evidence="1">CNM-CM6805</strain>
    </source>
</reference>
<proteinExistence type="predicted"/>
<gene>
    <name evidence="1" type="ORF">CNMCM6805_004892</name>
</gene>
<accession>A0A8H4EAQ5</accession>
<dbReference type="InterPro" id="IPR015946">
    <property type="entry name" value="KH_dom-like_a/b"/>
</dbReference>
<name>A0A8H4EAQ5_9EURO</name>
<comment type="caution">
    <text evidence="1">The sequence shown here is derived from an EMBL/GenBank/DDBJ whole genome shotgun (WGS) entry which is preliminary data.</text>
</comment>
<dbReference type="PANTHER" id="PTHR35368:SF1">
    <property type="entry name" value="HYDROPEROXIDE REDUCTASE"/>
    <property type="match status" value="1"/>
</dbReference>
<dbReference type="InterPro" id="IPR036102">
    <property type="entry name" value="OsmC/Ohrsf"/>
</dbReference>
<dbReference type="AlphaFoldDB" id="A0A8H4EAQ5"/>
<dbReference type="InterPro" id="IPR003718">
    <property type="entry name" value="OsmC/Ohr_fam"/>
</dbReference>
<organism evidence="1 2">
    <name type="scientific">Aspergillus fumigatiaffinis</name>
    <dbReference type="NCBI Taxonomy" id="340414"/>
    <lineage>
        <taxon>Eukaryota</taxon>
        <taxon>Fungi</taxon>
        <taxon>Dikarya</taxon>
        <taxon>Ascomycota</taxon>
        <taxon>Pezizomycotina</taxon>
        <taxon>Eurotiomycetes</taxon>
        <taxon>Eurotiomycetidae</taxon>
        <taxon>Eurotiales</taxon>
        <taxon>Aspergillaceae</taxon>
        <taxon>Aspergillus</taxon>
        <taxon>Aspergillus subgen. Fumigati</taxon>
    </lineage>
</organism>
<keyword evidence="2" id="KW-1185">Reference proteome</keyword>
<protein>
    <recommendedName>
        <fullName evidence="3">OsmC family protein</fullName>
    </recommendedName>
</protein>
<dbReference type="Pfam" id="PF02566">
    <property type="entry name" value="OsmC"/>
    <property type="match status" value="1"/>
</dbReference>
<evidence type="ECO:0000313" key="1">
    <source>
        <dbReference type="EMBL" id="KAF4226230.1"/>
    </source>
</evidence>